<feature type="domain" description="Helicase C-terminal" evidence="8">
    <location>
        <begin position="218"/>
        <end position="368"/>
    </location>
</feature>
<accession>A0AAE8SBF8</accession>
<dbReference type="EMBL" id="OKRC01000009">
    <property type="protein sequence ID" value="SPE22665.1"/>
    <property type="molecule type" value="Genomic_DNA"/>
</dbReference>
<organism evidence="9 10">
    <name type="scientific">Latilactobacillus sakei</name>
    <name type="common">Lactobacillus sakei</name>
    <dbReference type="NCBI Taxonomy" id="1599"/>
    <lineage>
        <taxon>Bacteria</taxon>
        <taxon>Bacillati</taxon>
        <taxon>Bacillota</taxon>
        <taxon>Bacilli</taxon>
        <taxon>Lactobacillales</taxon>
        <taxon>Lactobacillaceae</taxon>
        <taxon>Latilactobacillus</taxon>
    </lineage>
</organism>
<dbReference type="GO" id="GO:0005737">
    <property type="term" value="C:cytoplasm"/>
    <property type="evidence" value="ECO:0007669"/>
    <property type="project" value="TreeGrafter"/>
</dbReference>
<dbReference type="AlphaFoldDB" id="A0AAE8SBF8"/>
<dbReference type="GO" id="GO:0030894">
    <property type="term" value="C:replisome"/>
    <property type="evidence" value="ECO:0007669"/>
    <property type="project" value="TreeGrafter"/>
</dbReference>
<dbReference type="InterPro" id="IPR004589">
    <property type="entry name" value="DNA_helicase_ATP-dep_RecQ"/>
</dbReference>
<evidence type="ECO:0000256" key="3">
    <source>
        <dbReference type="ARBA" id="ARBA00022806"/>
    </source>
</evidence>
<dbReference type="InterPro" id="IPR014001">
    <property type="entry name" value="Helicase_ATP-bd"/>
</dbReference>
<dbReference type="FunFam" id="3.40.50.300:FF:001389">
    <property type="entry name" value="ATP-dependent DNA helicase RecQ"/>
    <property type="match status" value="1"/>
</dbReference>
<dbReference type="InterPro" id="IPR027417">
    <property type="entry name" value="P-loop_NTPase"/>
</dbReference>
<keyword evidence="1" id="KW-0547">Nucleotide-binding</keyword>
<keyword evidence="3 9" id="KW-0347">Helicase</keyword>
<evidence type="ECO:0000256" key="2">
    <source>
        <dbReference type="ARBA" id="ARBA00022801"/>
    </source>
</evidence>
<evidence type="ECO:0000313" key="10">
    <source>
        <dbReference type="Proteomes" id="UP000239650"/>
    </source>
</evidence>
<name>A0AAE8SBF8_LATSK</name>
<evidence type="ECO:0000259" key="8">
    <source>
        <dbReference type="PROSITE" id="PS51194"/>
    </source>
</evidence>
<feature type="domain" description="Helicase ATP-binding" evidence="7">
    <location>
        <begin position="28"/>
        <end position="195"/>
    </location>
</feature>
<dbReference type="SMART" id="SM00490">
    <property type="entry name" value="HELICc"/>
    <property type="match status" value="1"/>
</dbReference>
<gene>
    <name evidence="9" type="primary">recQ_1</name>
    <name evidence="9" type="ORF">LAS9267_01692</name>
</gene>
<dbReference type="Pfam" id="PF00270">
    <property type="entry name" value="DEAD"/>
    <property type="match status" value="1"/>
</dbReference>
<dbReference type="Pfam" id="PF16124">
    <property type="entry name" value="RecQ_Zn_bind"/>
    <property type="match status" value="1"/>
</dbReference>
<dbReference type="InterPro" id="IPR001650">
    <property type="entry name" value="Helicase_C-like"/>
</dbReference>
<dbReference type="Pfam" id="PF00271">
    <property type="entry name" value="Helicase_C"/>
    <property type="match status" value="1"/>
</dbReference>
<evidence type="ECO:0000313" key="9">
    <source>
        <dbReference type="EMBL" id="SPE22665.1"/>
    </source>
</evidence>
<evidence type="ECO:0000256" key="4">
    <source>
        <dbReference type="ARBA" id="ARBA00022840"/>
    </source>
</evidence>
<dbReference type="RefSeq" id="WP_061826989.1">
    <property type="nucleotide sequence ID" value="NZ_CAKMCP010000001.1"/>
</dbReference>
<dbReference type="PROSITE" id="PS51194">
    <property type="entry name" value="HELICASE_CTER"/>
    <property type="match status" value="1"/>
</dbReference>
<evidence type="ECO:0000259" key="7">
    <source>
        <dbReference type="PROSITE" id="PS51192"/>
    </source>
</evidence>
<dbReference type="GO" id="GO:0043138">
    <property type="term" value="F:3'-5' DNA helicase activity"/>
    <property type="evidence" value="ECO:0007669"/>
    <property type="project" value="TreeGrafter"/>
</dbReference>
<dbReference type="GO" id="GO:0005524">
    <property type="term" value="F:ATP binding"/>
    <property type="evidence" value="ECO:0007669"/>
    <property type="project" value="UniProtKB-KW"/>
</dbReference>
<dbReference type="PANTHER" id="PTHR13710">
    <property type="entry name" value="DNA HELICASE RECQ FAMILY MEMBER"/>
    <property type="match status" value="1"/>
</dbReference>
<dbReference type="NCBIfam" id="TIGR00614">
    <property type="entry name" value="recQ_fam"/>
    <property type="match status" value="1"/>
</dbReference>
<protein>
    <recommendedName>
        <fullName evidence="5">ATP-dependent DNA helicase RecQ</fullName>
    </recommendedName>
    <alternativeName>
        <fullName evidence="6">DNA 3'-5' helicase RecQ</fullName>
    </alternativeName>
</protein>
<keyword evidence="2 9" id="KW-0378">Hydrolase</keyword>
<dbReference type="PROSITE" id="PS51192">
    <property type="entry name" value="HELICASE_ATP_BIND_1"/>
    <property type="match status" value="1"/>
</dbReference>
<dbReference type="CDD" id="cd17920">
    <property type="entry name" value="DEXHc_RecQ"/>
    <property type="match status" value="1"/>
</dbReference>
<evidence type="ECO:0000256" key="5">
    <source>
        <dbReference type="ARBA" id="ARBA00044535"/>
    </source>
</evidence>
<dbReference type="InterPro" id="IPR032284">
    <property type="entry name" value="RecQ_Zn-bd"/>
</dbReference>
<dbReference type="PANTHER" id="PTHR13710:SF84">
    <property type="entry name" value="ATP-DEPENDENT DNA HELICASE RECS-RELATED"/>
    <property type="match status" value="1"/>
</dbReference>
<proteinExistence type="predicted"/>
<evidence type="ECO:0000256" key="1">
    <source>
        <dbReference type="ARBA" id="ARBA00022741"/>
    </source>
</evidence>
<keyword evidence="4" id="KW-0067">ATP-binding</keyword>
<dbReference type="GO" id="GO:0006310">
    <property type="term" value="P:DNA recombination"/>
    <property type="evidence" value="ECO:0007669"/>
    <property type="project" value="InterPro"/>
</dbReference>
<evidence type="ECO:0000256" key="6">
    <source>
        <dbReference type="ARBA" id="ARBA00044550"/>
    </source>
</evidence>
<dbReference type="SMART" id="SM00487">
    <property type="entry name" value="DEXDc"/>
    <property type="match status" value="1"/>
</dbReference>
<dbReference type="GO" id="GO:0009378">
    <property type="term" value="F:four-way junction helicase activity"/>
    <property type="evidence" value="ECO:0007669"/>
    <property type="project" value="TreeGrafter"/>
</dbReference>
<sequence length="481" mass="54511">MTSEQLIYDQLAQHFGYSTFKPGQLAVIQSVLAGQETLAVLPTGTGKSLCYQLPAYILGHTTVIVSPLIALMQDQVAQLNYQGEKRAVAINSNLVPQQKHQLLTHLADYRFIFMAPETISQPEVIQALQRCQIDLFVVDEAHCISQWGIDFRPDYLVLATIKAQLQPTATLALTATANDRVRQDILNKLALKNAAQIMTSVDRPNIYLGVSQQPDEQAKNQFLANLVQKSQGPGIIYFSSRQKTMEIAAFLQQETDLKIAYYHAALSTQERYLIQQQFMQGQLDLICTTNAFGMGINKADIRYVIHYHLPQNIESYLQEIGRAGRDGQPAYALVLTTPQDLYLQQSLVSFGIPEPGLIRRYYQEPQLFKQSQGNEFELLRRYQQLGMTEEEVIKLLDNRQTEKQFSLQTMLDYLTLKGCRRQFIVNYFDQAPKTIEHSGTCCGEQDSTDFLAQLDLEQAINYKTTETVVLTGWTGILDQLF</sequence>
<dbReference type="GO" id="GO:0003676">
    <property type="term" value="F:nucleic acid binding"/>
    <property type="evidence" value="ECO:0007669"/>
    <property type="project" value="InterPro"/>
</dbReference>
<dbReference type="GO" id="GO:0006281">
    <property type="term" value="P:DNA repair"/>
    <property type="evidence" value="ECO:0007669"/>
    <property type="project" value="TreeGrafter"/>
</dbReference>
<dbReference type="GO" id="GO:0016787">
    <property type="term" value="F:hydrolase activity"/>
    <property type="evidence" value="ECO:0007669"/>
    <property type="project" value="UniProtKB-KW"/>
</dbReference>
<reference evidence="9 10" key="1">
    <citation type="submission" date="2018-02" db="EMBL/GenBank/DDBJ databases">
        <authorList>
            <person name="Rodrigo-Torres L."/>
            <person name="Arahal R. D."/>
            <person name="Lucena T."/>
        </authorList>
    </citation>
    <scope>NUCLEOTIDE SEQUENCE [LARGE SCALE GENOMIC DNA]</scope>
    <source>
        <strain evidence="9 10">CECT 9267</strain>
    </source>
</reference>
<comment type="caution">
    <text evidence="9">The sequence shown here is derived from an EMBL/GenBank/DDBJ whole genome shotgun (WGS) entry which is preliminary data.</text>
</comment>
<dbReference type="InterPro" id="IPR011545">
    <property type="entry name" value="DEAD/DEAH_box_helicase_dom"/>
</dbReference>
<dbReference type="GO" id="GO:0043590">
    <property type="term" value="C:bacterial nucleoid"/>
    <property type="evidence" value="ECO:0007669"/>
    <property type="project" value="TreeGrafter"/>
</dbReference>
<dbReference type="Proteomes" id="UP000239650">
    <property type="component" value="Unassembled WGS sequence"/>
</dbReference>
<dbReference type="SUPFAM" id="SSF52540">
    <property type="entry name" value="P-loop containing nucleoside triphosphate hydrolases"/>
    <property type="match status" value="1"/>
</dbReference>
<dbReference type="Gene3D" id="3.40.50.300">
    <property type="entry name" value="P-loop containing nucleotide triphosphate hydrolases"/>
    <property type="match status" value="2"/>
</dbReference>